<gene>
    <name evidence="4" type="ORF">NDI38_18655</name>
</gene>
<feature type="region of interest" description="Disordered" evidence="2">
    <location>
        <begin position="115"/>
        <end position="171"/>
    </location>
</feature>
<dbReference type="InterPro" id="IPR013762">
    <property type="entry name" value="Integrase-like_cat_sf"/>
</dbReference>
<keyword evidence="1" id="KW-0233">DNA recombination</keyword>
<dbReference type="RefSeq" id="WP_199305488.1">
    <property type="nucleotide sequence ID" value="NZ_JAMPLM010000018.1"/>
</dbReference>
<evidence type="ECO:0000259" key="3">
    <source>
        <dbReference type="PROSITE" id="PS51898"/>
    </source>
</evidence>
<evidence type="ECO:0000256" key="2">
    <source>
        <dbReference type="SAM" id="MobiDB-lite"/>
    </source>
</evidence>
<dbReference type="EMBL" id="JAMPLM010000018">
    <property type="protein sequence ID" value="MEP1060456.1"/>
    <property type="molecule type" value="Genomic_DNA"/>
</dbReference>
<accession>A0ABV0KMJ2</accession>
<dbReference type="SUPFAM" id="SSF56349">
    <property type="entry name" value="DNA breaking-rejoining enzymes"/>
    <property type="match status" value="1"/>
</dbReference>
<proteinExistence type="predicted"/>
<dbReference type="PROSITE" id="PS51898">
    <property type="entry name" value="TYR_RECOMBINASE"/>
    <property type="match status" value="1"/>
</dbReference>
<dbReference type="InterPro" id="IPR011010">
    <property type="entry name" value="DNA_brk_join_enz"/>
</dbReference>
<dbReference type="Proteomes" id="UP001476950">
    <property type="component" value="Unassembled WGS sequence"/>
</dbReference>
<sequence length="171" mass="19052">MNKPLPTDAIDLERQPEPETNHIDGEDLAQIWQVLELDEQTAMRDRAIVAVLSYGLRASEVSALNVEHWNGKMLKVQRSKGQTVSEVPLSRKAQQHLEAYLEWRRQQGGVFEPGMDSPMFLAQDPKSAGKQLGYQGLTPDGEETRRDCGGGRDSSSPISAYVWYGGDPERG</sequence>
<dbReference type="InterPro" id="IPR002104">
    <property type="entry name" value="Integrase_catalytic"/>
</dbReference>
<dbReference type="Gene3D" id="1.10.443.10">
    <property type="entry name" value="Intergrase catalytic core"/>
    <property type="match status" value="1"/>
</dbReference>
<organism evidence="4 5">
    <name type="scientific">Stenomitos frigidus AS-A4</name>
    <dbReference type="NCBI Taxonomy" id="2933935"/>
    <lineage>
        <taxon>Bacteria</taxon>
        <taxon>Bacillati</taxon>
        <taxon>Cyanobacteriota</taxon>
        <taxon>Cyanophyceae</taxon>
        <taxon>Leptolyngbyales</taxon>
        <taxon>Leptolyngbyaceae</taxon>
        <taxon>Stenomitos</taxon>
    </lineage>
</organism>
<dbReference type="Pfam" id="PF00589">
    <property type="entry name" value="Phage_integrase"/>
    <property type="match status" value="1"/>
</dbReference>
<keyword evidence="5" id="KW-1185">Reference proteome</keyword>
<protein>
    <recommendedName>
        <fullName evidence="3">Tyr recombinase domain-containing protein</fullName>
    </recommendedName>
</protein>
<dbReference type="CDD" id="cd00397">
    <property type="entry name" value="DNA_BRE_C"/>
    <property type="match status" value="1"/>
</dbReference>
<reference evidence="4 5" key="1">
    <citation type="submission" date="2022-04" db="EMBL/GenBank/DDBJ databases">
        <title>Positive selection, recombination, and allopatry shape intraspecific diversity of widespread and dominant cyanobacteria.</title>
        <authorList>
            <person name="Wei J."/>
            <person name="Shu W."/>
            <person name="Hu C."/>
        </authorList>
    </citation>
    <scope>NUCLEOTIDE SEQUENCE [LARGE SCALE GENOMIC DNA]</scope>
    <source>
        <strain evidence="4 5">AS-A4</strain>
    </source>
</reference>
<comment type="caution">
    <text evidence="4">The sequence shown here is derived from an EMBL/GenBank/DDBJ whole genome shotgun (WGS) entry which is preliminary data.</text>
</comment>
<name>A0ABV0KMJ2_9CYAN</name>
<evidence type="ECO:0000256" key="1">
    <source>
        <dbReference type="ARBA" id="ARBA00023172"/>
    </source>
</evidence>
<feature type="compositionally biased region" description="Basic and acidic residues" evidence="2">
    <location>
        <begin position="11"/>
        <end position="21"/>
    </location>
</feature>
<evidence type="ECO:0000313" key="4">
    <source>
        <dbReference type="EMBL" id="MEP1060456.1"/>
    </source>
</evidence>
<feature type="domain" description="Tyr recombinase" evidence="3">
    <location>
        <begin position="18"/>
        <end position="171"/>
    </location>
</feature>
<feature type="region of interest" description="Disordered" evidence="2">
    <location>
        <begin position="1"/>
        <end position="21"/>
    </location>
</feature>
<evidence type="ECO:0000313" key="5">
    <source>
        <dbReference type="Proteomes" id="UP001476950"/>
    </source>
</evidence>